<evidence type="ECO:0000313" key="2">
    <source>
        <dbReference type="EMBL" id="ARE14078.1"/>
    </source>
</evidence>
<evidence type="ECO:0000256" key="1">
    <source>
        <dbReference type="SAM" id="Phobius"/>
    </source>
</evidence>
<dbReference type="GeneID" id="89633977"/>
<accession>A0A0A7T7Q7</accession>
<reference evidence="5" key="1">
    <citation type="submission" date="2015-10" db="EMBL/GenBank/DDBJ databases">
        <title>Draft Genome Sequences of 11 Lactococcus lactis subspecies cremoris strains.</title>
        <authorList>
            <person name="Wels M."/>
            <person name="Backus L."/>
            <person name="Boekhorst J."/>
            <person name="Dijkstra A."/>
            <person name="Beerthuizen M."/>
            <person name="Kelly W."/>
            <person name="Siezen R."/>
            <person name="Bachmann H."/>
            <person name="Van Hijum S."/>
        </authorList>
    </citation>
    <scope>NUCLEOTIDE SEQUENCE [LARGE SCALE GENOMIC DNA]</scope>
    <source>
        <strain evidence="5">LMG9449</strain>
    </source>
</reference>
<dbReference type="RefSeq" id="WP_023188528.1">
    <property type="nucleotide sequence ID" value="NZ_CAKMAO010000002.1"/>
</dbReference>
<keyword evidence="1" id="KW-1133">Transmembrane helix</keyword>
<dbReference type="EMBL" id="LKLS01000124">
    <property type="protein sequence ID" value="KSU17791.1"/>
    <property type="molecule type" value="Genomic_DNA"/>
</dbReference>
<reference evidence="3 7" key="4">
    <citation type="submission" date="2018-03" db="EMBL/GenBank/DDBJ databases">
        <title>Genome sequence of Lactococcus lactis strain 14B4 from almond drupe.</title>
        <authorList>
            <person name="Tran T.D."/>
            <person name="McGarvey J.A."/>
            <person name="Huynh S."/>
            <person name="Parker C.T."/>
        </authorList>
    </citation>
    <scope>NUCLEOTIDE SEQUENCE [LARGE SCALE GENOMIC DNA]</scope>
    <source>
        <strain evidence="3 7">14B4</strain>
    </source>
</reference>
<evidence type="ECO:0000313" key="5">
    <source>
        <dbReference type="Proteomes" id="UP000053612"/>
    </source>
</evidence>
<reference evidence="2 6" key="2">
    <citation type="journal article" date="2017" name="BMC Genomics">
        <title>Comparative and functional genomics of the Lactococcus lactis taxon; insights into evolution and niche adaptation.</title>
        <authorList>
            <person name="Kelleher P."/>
            <person name="Bottacini F."/>
            <person name="Mahony J."/>
            <person name="Kilcawley K.N."/>
            <person name="van Sinderen D."/>
        </authorList>
    </citation>
    <scope>NUCLEOTIDE SEQUENCE [LARGE SCALE GENOMIC DNA]</scope>
    <source>
        <strain evidence="2 6">UC11</strain>
    </source>
</reference>
<proteinExistence type="predicted"/>
<keyword evidence="1" id="KW-0472">Membrane</keyword>
<sequence>MNKFIWSIFIPVLIFAGLLTVIGFSLESRHFYWLQSVELIYLFGSLIFTFAAFWIWHLGIKSRKMKSLKVLWLILSLVFLIDLINTGVYLAQGQGWLWGMSSFSSAGPAFFASMLLLSLSFLGFRGQMKKEN</sequence>
<dbReference type="Proteomes" id="UP000192067">
    <property type="component" value="Chromosome"/>
</dbReference>
<gene>
    <name evidence="3" type="ORF">LL14B4_09315</name>
    <name evidence="2" type="ORF">LLUC11_1751</name>
    <name evidence="4" type="ORF">LMG9449_1596</name>
</gene>
<organism evidence="4 5">
    <name type="scientific">Lactococcus lactis subsp. lactis</name>
    <name type="common">Streptococcus lactis</name>
    <dbReference type="NCBI Taxonomy" id="1360"/>
    <lineage>
        <taxon>Bacteria</taxon>
        <taxon>Bacillati</taxon>
        <taxon>Bacillota</taxon>
        <taxon>Bacilli</taxon>
        <taxon>Lactobacillales</taxon>
        <taxon>Streptococcaceae</taxon>
        <taxon>Lactococcus</taxon>
    </lineage>
</organism>
<evidence type="ECO:0000313" key="3">
    <source>
        <dbReference type="EMBL" id="AWN66356.1"/>
    </source>
</evidence>
<dbReference type="Proteomes" id="UP000053612">
    <property type="component" value="Unassembled WGS sequence"/>
</dbReference>
<dbReference type="PATRIC" id="fig|1360.102.peg.133"/>
<dbReference type="EMBL" id="CP028160">
    <property type="protein sequence ID" value="AWN66356.1"/>
    <property type="molecule type" value="Genomic_DNA"/>
</dbReference>
<keyword evidence="1" id="KW-0812">Transmembrane</keyword>
<evidence type="ECO:0000313" key="7">
    <source>
        <dbReference type="Proteomes" id="UP000245919"/>
    </source>
</evidence>
<protein>
    <submittedName>
        <fullName evidence="4">Uncharacterized protein</fullName>
    </submittedName>
</protein>
<evidence type="ECO:0000313" key="4">
    <source>
        <dbReference type="EMBL" id="KSU17791.1"/>
    </source>
</evidence>
<dbReference type="AlphaFoldDB" id="A0A0A7T7Q7"/>
<feature type="transmembrane region" description="Helical" evidence="1">
    <location>
        <begin position="103"/>
        <end position="124"/>
    </location>
</feature>
<dbReference type="EMBL" id="CP015904">
    <property type="protein sequence ID" value="ARE14078.1"/>
    <property type="molecule type" value="Genomic_DNA"/>
</dbReference>
<feature type="transmembrane region" description="Helical" evidence="1">
    <location>
        <begin position="70"/>
        <end position="91"/>
    </location>
</feature>
<reference evidence="4" key="3">
    <citation type="journal article" date="2017" name="Genome Announc.">
        <title>Draft Genome Sequences of 24 Lactococcus lactis Strains.</title>
        <authorList>
            <person name="Backus L."/>
            <person name="Wels M."/>
            <person name="Boekhorst J."/>
            <person name="Dijkstra A.R."/>
            <person name="Beerthuyzen M."/>
            <person name="Kelly W.J."/>
            <person name="Siezen R.J."/>
            <person name="van Hijum S.A."/>
            <person name="Bachmann H."/>
        </authorList>
    </citation>
    <scope>NUCLEOTIDE SEQUENCE</scope>
    <source>
        <strain evidence="4">LMG9447</strain>
    </source>
</reference>
<dbReference type="Proteomes" id="UP000245919">
    <property type="component" value="Chromosome"/>
</dbReference>
<name>A0A0A7T7Q7_LACLL</name>
<evidence type="ECO:0000313" key="6">
    <source>
        <dbReference type="Proteomes" id="UP000192067"/>
    </source>
</evidence>
<feature type="transmembrane region" description="Helical" evidence="1">
    <location>
        <begin position="39"/>
        <end position="58"/>
    </location>
</feature>